<dbReference type="Pfam" id="PF13643">
    <property type="entry name" value="DUF4145"/>
    <property type="match status" value="1"/>
</dbReference>
<dbReference type="InterPro" id="IPR025285">
    <property type="entry name" value="DUF4145"/>
</dbReference>
<feature type="domain" description="DUF4145" evidence="2">
    <location>
        <begin position="89"/>
        <end position="165"/>
    </location>
</feature>
<organism evidence="3">
    <name type="scientific">Salmonella enterica subsp. salamae serovar 48:d:z6</name>
    <dbReference type="NCBI Taxonomy" id="1151170"/>
    <lineage>
        <taxon>Bacteria</taxon>
        <taxon>Pseudomonadati</taxon>
        <taxon>Pseudomonadota</taxon>
        <taxon>Gammaproteobacteria</taxon>
        <taxon>Enterobacterales</taxon>
        <taxon>Enterobacteriaceae</taxon>
        <taxon>Salmonella</taxon>
    </lineage>
</organism>
<reference evidence="3" key="1">
    <citation type="journal article" date="2018" name="Genome Biol.">
        <title>SKESA: strategic k-mer extension for scrupulous assemblies.</title>
        <authorList>
            <person name="Souvorov A."/>
            <person name="Agarwala R."/>
            <person name="Lipman D.J."/>
        </authorList>
    </citation>
    <scope>NUCLEOTIDE SEQUENCE</scope>
    <source>
        <strain evidence="3">3749-68</strain>
        <strain evidence="4">5202-64</strain>
    </source>
</reference>
<dbReference type="AlphaFoldDB" id="A0A701UZY6"/>
<sequence>MSIIRLYLKLGAFNCPHCDVYTRHEWLSLVGPRASTFAVSQVTDMKVSVCGHCKEISYWFRGDLIIPASANVEMPSPDMPADCKSDYMEARSIINLSPKGAAALLRLSLQKLMVHLGEPGKHIDTDIKSLVAKGLSPLVQRAADICRIVGNQAVHPGEINIDDDPQLAHGLFKLLNIIVTEQITRPKEVEAMFNSMPERALKGIEDRDRKAREQQQAASE</sequence>
<evidence type="ECO:0000259" key="2">
    <source>
        <dbReference type="Pfam" id="PF13643"/>
    </source>
</evidence>
<comment type="caution">
    <text evidence="3">The sequence shown here is derived from an EMBL/GenBank/DDBJ whole genome shotgun (WGS) entry which is preliminary data.</text>
</comment>
<dbReference type="EMBL" id="DAAMGE010000006">
    <property type="protein sequence ID" value="HAC6541084.1"/>
    <property type="molecule type" value="Genomic_DNA"/>
</dbReference>
<feature type="region of interest" description="Disordered" evidence="1">
    <location>
        <begin position="198"/>
        <end position="220"/>
    </location>
</feature>
<feature type="compositionally biased region" description="Basic and acidic residues" evidence="1">
    <location>
        <begin position="199"/>
        <end position="213"/>
    </location>
</feature>
<proteinExistence type="predicted"/>
<protein>
    <submittedName>
        <fullName evidence="3">DUF4145 domain-containing protein</fullName>
    </submittedName>
</protein>
<evidence type="ECO:0000313" key="3">
    <source>
        <dbReference type="EMBL" id="HAC6541084.1"/>
    </source>
</evidence>
<evidence type="ECO:0000313" key="4">
    <source>
        <dbReference type="EMBL" id="HAE3248326.1"/>
    </source>
</evidence>
<reference evidence="3" key="2">
    <citation type="submission" date="2018-07" db="EMBL/GenBank/DDBJ databases">
        <authorList>
            <consortium name="NCBI Pathogen Detection Project"/>
        </authorList>
    </citation>
    <scope>NUCLEOTIDE SEQUENCE</scope>
    <source>
        <strain evidence="3">3749-68</strain>
        <strain evidence="4">5202-64</strain>
    </source>
</reference>
<accession>A0A701UZY6</accession>
<evidence type="ECO:0000256" key="1">
    <source>
        <dbReference type="SAM" id="MobiDB-lite"/>
    </source>
</evidence>
<dbReference type="EMBL" id="DAARNL010000001">
    <property type="protein sequence ID" value="HAE3248326.1"/>
    <property type="molecule type" value="Genomic_DNA"/>
</dbReference>
<gene>
    <name evidence="3" type="ORF">G0B47_07250</name>
    <name evidence="4" type="ORF">GND67_000047</name>
</gene>
<name>A0A701UZY6_SALER</name>